<organism evidence="1 2">
    <name type="scientific">Rhodopirellula maiorica SM1</name>
    <dbReference type="NCBI Taxonomy" id="1265738"/>
    <lineage>
        <taxon>Bacteria</taxon>
        <taxon>Pseudomonadati</taxon>
        <taxon>Planctomycetota</taxon>
        <taxon>Planctomycetia</taxon>
        <taxon>Pirellulales</taxon>
        <taxon>Pirellulaceae</taxon>
        <taxon>Novipirellula</taxon>
    </lineage>
</organism>
<dbReference type="EMBL" id="ANOG01000087">
    <property type="protein sequence ID" value="EMI22505.1"/>
    <property type="molecule type" value="Genomic_DNA"/>
</dbReference>
<dbReference type="AlphaFoldDB" id="M5RT87"/>
<proteinExistence type="predicted"/>
<accession>M5RT87</accession>
<comment type="caution">
    <text evidence="1">The sequence shown here is derived from an EMBL/GenBank/DDBJ whole genome shotgun (WGS) entry which is preliminary data.</text>
</comment>
<keyword evidence="2" id="KW-1185">Reference proteome</keyword>
<evidence type="ECO:0000313" key="2">
    <source>
        <dbReference type="Proteomes" id="UP000011991"/>
    </source>
</evidence>
<protein>
    <submittedName>
        <fullName evidence="1">Uncharacterized protein</fullName>
    </submittedName>
</protein>
<sequence length="51" mass="5694">MLQKLDQRIEKSLAFGVVKSSIYAGLGHAYENVLLVRDAADSLPLVTRRIH</sequence>
<name>M5RT87_9BACT</name>
<reference evidence="1 2" key="1">
    <citation type="journal article" date="2013" name="Mar. Genomics">
        <title>Expression of sulfatases in Rhodopirellula baltica and the diversity of sulfatases in the genus Rhodopirellula.</title>
        <authorList>
            <person name="Wegner C.E."/>
            <person name="Richter-Heitmann T."/>
            <person name="Klindworth A."/>
            <person name="Klockow C."/>
            <person name="Richter M."/>
            <person name="Achstetter T."/>
            <person name="Glockner F.O."/>
            <person name="Harder J."/>
        </authorList>
    </citation>
    <scope>NUCLEOTIDE SEQUENCE [LARGE SCALE GENOMIC DNA]</scope>
    <source>
        <strain evidence="1 2">SM1</strain>
    </source>
</reference>
<evidence type="ECO:0000313" key="1">
    <source>
        <dbReference type="EMBL" id="EMI22505.1"/>
    </source>
</evidence>
<dbReference type="Proteomes" id="UP000011991">
    <property type="component" value="Unassembled WGS sequence"/>
</dbReference>
<gene>
    <name evidence="1" type="ORF">RMSM_00568</name>
</gene>